<proteinExistence type="predicted"/>
<organism evidence="1 2">
    <name type="scientific">Mongoliitalea lutea</name>
    <dbReference type="NCBI Taxonomy" id="849756"/>
    <lineage>
        <taxon>Bacteria</taxon>
        <taxon>Pseudomonadati</taxon>
        <taxon>Bacteroidota</taxon>
        <taxon>Cytophagia</taxon>
        <taxon>Cytophagales</taxon>
        <taxon>Cyclobacteriaceae</taxon>
        <taxon>Mongoliitalea</taxon>
    </lineage>
</organism>
<dbReference type="EMBL" id="BMYF01000017">
    <property type="protein sequence ID" value="GHB44348.1"/>
    <property type="molecule type" value="Genomic_DNA"/>
</dbReference>
<evidence type="ECO:0000313" key="1">
    <source>
        <dbReference type="EMBL" id="GHB44348.1"/>
    </source>
</evidence>
<dbReference type="AlphaFoldDB" id="A0A8J3CZ08"/>
<evidence type="ECO:0000313" key="2">
    <source>
        <dbReference type="Proteomes" id="UP000642809"/>
    </source>
</evidence>
<gene>
    <name evidence="1" type="ORF">GCM10008106_26750</name>
</gene>
<reference evidence="1" key="1">
    <citation type="journal article" date="2014" name="Int. J. Syst. Evol. Microbiol.">
        <title>Complete genome sequence of Corynebacterium casei LMG S-19264T (=DSM 44701T), isolated from a smear-ripened cheese.</title>
        <authorList>
            <consortium name="US DOE Joint Genome Institute (JGI-PGF)"/>
            <person name="Walter F."/>
            <person name="Albersmeier A."/>
            <person name="Kalinowski J."/>
            <person name="Ruckert C."/>
        </authorList>
    </citation>
    <scope>NUCLEOTIDE SEQUENCE</scope>
    <source>
        <strain evidence="1">KCTC 23224</strain>
    </source>
</reference>
<name>A0A8J3CZ08_9BACT</name>
<protein>
    <submittedName>
        <fullName evidence="1">Uncharacterized protein</fullName>
    </submittedName>
</protein>
<dbReference type="Proteomes" id="UP000642809">
    <property type="component" value="Unassembled WGS sequence"/>
</dbReference>
<keyword evidence="2" id="KW-1185">Reference proteome</keyword>
<reference evidence="1" key="2">
    <citation type="submission" date="2020-09" db="EMBL/GenBank/DDBJ databases">
        <authorList>
            <person name="Sun Q."/>
            <person name="Kim S."/>
        </authorList>
    </citation>
    <scope>NUCLEOTIDE SEQUENCE</scope>
    <source>
        <strain evidence="1">KCTC 23224</strain>
    </source>
</reference>
<comment type="caution">
    <text evidence="1">The sequence shown here is derived from an EMBL/GenBank/DDBJ whole genome shotgun (WGS) entry which is preliminary data.</text>
</comment>
<sequence length="124" mass="15061">MSIIKKEFVRRILQEESQRMEKNQLIQMRRLLNFHTNELVQGRELKVTQQDTMDGALSFRHKAYQRFLDLKKKPLIKRGQRIKRRNFPIHNRYVFGHYFSIANRLMVDFTNKVADGIKRDLEQK</sequence>
<dbReference type="RefSeq" id="WP_189583520.1">
    <property type="nucleotide sequence ID" value="NZ_BMYF01000017.1"/>
</dbReference>
<accession>A0A8J3CZ08</accession>